<protein>
    <submittedName>
        <fullName evidence="2">DUF2063 domain-containing protein</fullName>
    </submittedName>
</protein>
<evidence type="ECO:0000313" key="2">
    <source>
        <dbReference type="EMBL" id="QDY43929.1"/>
    </source>
</evidence>
<dbReference type="InterPro" id="IPR044922">
    <property type="entry name" value="DUF2063_N_sf"/>
</dbReference>
<dbReference type="KEGG" id="pdis:D8B20_18545"/>
<keyword evidence="3" id="KW-1185">Reference proteome</keyword>
<name>A0A518XID4_9GAMM</name>
<dbReference type="OrthoDB" id="4146344at2"/>
<evidence type="ECO:0000313" key="3">
    <source>
        <dbReference type="Proteomes" id="UP000319411"/>
    </source>
</evidence>
<dbReference type="InterPro" id="IPR018640">
    <property type="entry name" value="DUF2063"/>
</dbReference>
<proteinExistence type="predicted"/>
<dbReference type="Pfam" id="PF09836">
    <property type="entry name" value="DUF2063"/>
    <property type="match status" value="1"/>
</dbReference>
<evidence type="ECO:0000259" key="1">
    <source>
        <dbReference type="Pfam" id="PF09836"/>
    </source>
</evidence>
<keyword evidence="2" id="KW-0614">Plasmid</keyword>
<dbReference type="Proteomes" id="UP000319411">
    <property type="component" value="Plasmid unnamed1"/>
</dbReference>
<dbReference type="Gene3D" id="1.10.150.690">
    <property type="entry name" value="DUF2063"/>
    <property type="match status" value="1"/>
</dbReference>
<sequence>MQRAFAEALLNPEAALPAGLTVWNGSDPAVRFAIYRNNVMASLVDVLADNFPVLQAQVGRDFFRAMAAAFIRQHPPASPVLASYGGQLASWMATFAPLASWPWLADMAALEFACVDALHAADRDRETVTLCAGFDPESDGLVLDPSLRVVTSSWAIFSIWCAHQTEDAQAAVDPLQAENVLLFRLQDDVRLMPVSRGQAAFVRALLNGNTLLAALDAVVATGEPADAEPRLLALHQHGLIIKTQEKQC</sequence>
<accession>A0A518XID4</accession>
<gene>
    <name evidence="2" type="ORF">D8B20_18545</name>
</gene>
<dbReference type="RefSeq" id="WP_145891054.1">
    <property type="nucleotide sequence ID" value="NZ_CP032703.1"/>
</dbReference>
<dbReference type="EMBL" id="CP032703">
    <property type="protein sequence ID" value="QDY43929.1"/>
    <property type="molecule type" value="Genomic_DNA"/>
</dbReference>
<dbReference type="AlphaFoldDB" id="A0A518XID4"/>
<organism evidence="2 3">
    <name type="scientific">Candidatus Pantoea soli</name>
    <dbReference type="NCBI Taxonomy" id="3098669"/>
    <lineage>
        <taxon>Bacteria</taxon>
        <taxon>Pseudomonadati</taxon>
        <taxon>Pseudomonadota</taxon>
        <taxon>Gammaproteobacteria</taxon>
        <taxon>Enterobacterales</taxon>
        <taxon>Erwiniaceae</taxon>
        <taxon>Pantoea</taxon>
    </lineage>
</organism>
<feature type="domain" description="Putative DNA-binding" evidence="1">
    <location>
        <begin position="1"/>
        <end position="92"/>
    </location>
</feature>
<geneLocation type="plasmid" evidence="2 3">
    <name>unnamed1</name>
</geneLocation>
<reference evidence="2 3" key="1">
    <citation type="submission" date="2018-10" db="EMBL/GenBank/DDBJ databases">
        <title>Genome Sequencing of Pantoea dispersa DSM 32899.</title>
        <authorList>
            <person name="Nawrath M."/>
            <person name="Ottenheim C."/>
            <person name="Wilm A."/>
            <person name="Zimmermann W."/>
            <person name="Wu J.C."/>
        </authorList>
    </citation>
    <scope>NUCLEOTIDE SEQUENCE [LARGE SCALE GENOMIC DNA]</scope>
    <source>
        <strain evidence="2 3">DSM 32899</strain>
        <plasmid evidence="2 3">unnamed1</plasmid>
    </source>
</reference>